<gene>
    <name evidence="1" type="ORF">HNO53_20705</name>
</gene>
<keyword evidence="2" id="KW-1185">Reference proteome</keyword>
<name>A0ABX7WM18_9GAMM</name>
<proteinExistence type="predicted"/>
<evidence type="ECO:0000313" key="2">
    <source>
        <dbReference type="Proteomes" id="UP000671845"/>
    </source>
</evidence>
<organism evidence="1 2">
    <name type="scientific">Halomonas sulfidivorans</name>
    <dbReference type="NCBI Taxonomy" id="2733488"/>
    <lineage>
        <taxon>Bacteria</taxon>
        <taxon>Pseudomonadati</taxon>
        <taxon>Pseudomonadota</taxon>
        <taxon>Gammaproteobacteria</taxon>
        <taxon>Oceanospirillales</taxon>
        <taxon>Halomonadaceae</taxon>
        <taxon>Halomonas</taxon>
    </lineage>
</organism>
<sequence length="166" mass="18469">MALSVALTAYPPPEWSLTLLLRGPEQRDLTSSPDGTVHAFAVTAVDTAAWKAGDYWYSLRATDGTEVHELETGTFTVEPDLASVAEGFDGRSHAEKVLEAIEAVIEGRASKDQDSYRINNRELRRTPISQLLKLRDVYRQEVKRARAAKRGRDTLGRQVLARFGRA</sequence>
<protein>
    <submittedName>
        <fullName evidence="1">Uncharacterized protein</fullName>
    </submittedName>
</protein>
<reference evidence="1 2" key="1">
    <citation type="journal article" date="2021" name="Front. Microbiol.">
        <title>Aerobic Denitrification and Heterotrophic Sulfur Oxidation in the Genus Halomonas Revealed by Six Novel Species Characterizations and Genome-Based Analysis.</title>
        <authorList>
            <person name="Wang L."/>
            <person name="Shao Z."/>
        </authorList>
    </citation>
    <scope>NUCLEOTIDE SEQUENCE [LARGE SCALE GENOMIC DNA]</scope>
    <source>
        <strain evidence="1 2">MCCC 1A13718</strain>
    </source>
</reference>
<dbReference type="Proteomes" id="UP000671845">
    <property type="component" value="Chromosome"/>
</dbReference>
<evidence type="ECO:0000313" key="1">
    <source>
        <dbReference type="EMBL" id="QTP61383.1"/>
    </source>
</evidence>
<dbReference type="EMBL" id="CP053383">
    <property type="protein sequence ID" value="QTP61383.1"/>
    <property type="molecule type" value="Genomic_DNA"/>
</dbReference>
<accession>A0ABX7WM18</accession>